<keyword evidence="8 10" id="KW-0648">Protein biosynthesis</keyword>
<evidence type="ECO:0000256" key="5">
    <source>
        <dbReference type="ARBA" id="ARBA00022598"/>
    </source>
</evidence>
<dbReference type="InterPro" id="IPR008925">
    <property type="entry name" value="aa_tRNA-synth_I_cd-bd_sf"/>
</dbReference>
<keyword evidence="14" id="KW-1185">Reference proteome</keyword>
<dbReference type="GO" id="GO:0008270">
    <property type="term" value="F:zinc ion binding"/>
    <property type="evidence" value="ECO:0007669"/>
    <property type="project" value="InterPro"/>
</dbReference>
<evidence type="ECO:0000259" key="11">
    <source>
        <dbReference type="Pfam" id="PF00749"/>
    </source>
</evidence>
<dbReference type="GO" id="GO:0006424">
    <property type="term" value="P:glutamyl-tRNA aminoacylation"/>
    <property type="evidence" value="ECO:0007669"/>
    <property type="project" value="UniProtKB-UniRule"/>
</dbReference>
<dbReference type="Gene3D" id="3.40.50.620">
    <property type="entry name" value="HUPs"/>
    <property type="match status" value="1"/>
</dbReference>
<dbReference type="EMBL" id="JAGXTP010000001">
    <property type="protein sequence ID" value="MBS3848189.1"/>
    <property type="molecule type" value="Genomic_DNA"/>
</dbReference>
<reference evidence="13" key="1">
    <citation type="submission" date="2021-04" db="EMBL/GenBank/DDBJ databases">
        <title>Devosia litorisediminis sp. nov., isolated from a sand dune.</title>
        <authorList>
            <person name="Park S."/>
            <person name="Yoon J.-H."/>
        </authorList>
    </citation>
    <scope>NUCLEOTIDE SEQUENCE</scope>
    <source>
        <strain evidence="13">BSSL-BM10</strain>
    </source>
</reference>
<dbReference type="HAMAP" id="MF_00022">
    <property type="entry name" value="Glu_tRNA_synth_type1"/>
    <property type="match status" value="1"/>
</dbReference>
<evidence type="ECO:0000256" key="1">
    <source>
        <dbReference type="ARBA" id="ARBA00004496"/>
    </source>
</evidence>
<dbReference type="InterPro" id="IPR045462">
    <property type="entry name" value="aa-tRNA-synth_I_cd-bd"/>
</dbReference>
<dbReference type="InterPro" id="IPR001412">
    <property type="entry name" value="aa-tRNA-synth_I_CS"/>
</dbReference>
<dbReference type="SUPFAM" id="SSF52374">
    <property type="entry name" value="Nucleotidylyl transferase"/>
    <property type="match status" value="1"/>
</dbReference>
<sequence>MLHTALNLSKHSGLMSQVVTRFAPSPTGYLHIGGARTALFSWAFAKNQGGKMLLRIEDTDRERSTDAAVVALIDGLKWLGLDWEGDPISQFARADRHAEVARQLVELGHAYYCYCSSAELDQMREEARAAGKPPRYNGYWRDRDQSEAPEGVAPVIRIKAPLSGDIAVNDHVQGQVVFKAENLDDFIIMRSDGTPTYMHAVVVDDHDMGVTHIIRGDDHLTNAARQIIIYNAMGWPVPEMAHIPLIHGPDGAKLSKRHGALGVEAYRQMGYLPEALRNYLARLGWSHGDDEFFSTDQMVEWFALDGLNKGAARFDFVKLENINGHYIREATPEYLYDVMLATAREVGRTADAEGLSANRDTALSALPELQPRAKTVLELIDLAQFIYASRPLAIDEKASALLTPESRIVLGDMAEMLHGLNEWSVPAIDAAMRTLAEAKGLKLGKLAQPLRAALTGRTVSPGIFEVMVLIGRDEAMARLQDQISAV</sequence>
<evidence type="ECO:0000313" key="13">
    <source>
        <dbReference type="EMBL" id="MBS3848189.1"/>
    </source>
</evidence>
<feature type="binding site" evidence="10">
    <location>
        <position position="256"/>
    </location>
    <ligand>
        <name>ATP</name>
        <dbReference type="ChEBI" id="CHEBI:30616"/>
    </ligand>
</feature>
<feature type="short sequence motif" description="'HIGH' region" evidence="10">
    <location>
        <begin position="24"/>
        <end position="34"/>
    </location>
</feature>
<keyword evidence="5 10" id="KW-0436">Ligase</keyword>
<keyword evidence="4 10" id="KW-0963">Cytoplasm</keyword>
<name>A0A942E984_9HYPH</name>
<proteinExistence type="inferred from homology"/>
<dbReference type="GO" id="GO:0000049">
    <property type="term" value="F:tRNA binding"/>
    <property type="evidence" value="ECO:0007669"/>
    <property type="project" value="InterPro"/>
</dbReference>
<dbReference type="Pfam" id="PF00749">
    <property type="entry name" value="tRNA-synt_1c"/>
    <property type="match status" value="1"/>
</dbReference>
<dbReference type="InterPro" id="IPR020751">
    <property type="entry name" value="aa-tRNA-synth_I_codon-bd_sub2"/>
</dbReference>
<keyword evidence="9 10" id="KW-0030">Aminoacyl-tRNA synthetase</keyword>
<dbReference type="NCBIfam" id="TIGR00464">
    <property type="entry name" value="gltX_bact"/>
    <property type="match status" value="1"/>
</dbReference>
<comment type="similarity">
    <text evidence="2 10">Belongs to the class-I aminoacyl-tRNA synthetase family. Glutamate--tRNA ligase type 1 subfamily.</text>
</comment>
<evidence type="ECO:0000313" key="14">
    <source>
        <dbReference type="Proteomes" id="UP000678281"/>
    </source>
</evidence>
<comment type="subunit">
    <text evidence="3 10">Monomer.</text>
</comment>
<evidence type="ECO:0000256" key="10">
    <source>
        <dbReference type="HAMAP-Rule" id="MF_00022"/>
    </source>
</evidence>
<dbReference type="EC" id="6.1.1.17" evidence="10"/>
<dbReference type="PRINTS" id="PR00987">
    <property type="entry name" value="TRNASYNTHGLU"/>
</dbReference>
<gene>
    <name evidence="10" type="primary">gltX</name>
    <name evidence="13" type="ORF">KD146_05705</name>
</gene>
<dbReference type="Gene3D" id="1.10.10.350">
    <property type="match status" value="1"/>
</dbReference>
<dbReference type="PANTHER" id="PTHR43311">
    <property type="entry name" value="GLUTAMATE--TRNA LIGASE"/>
    <property type="match status" value="1"/>
</dbReference>
<comment type="caution">
    <text evidence="10">Lacks conserved residue(s) required for the propagation of feature annotation.</text>
</comment>
<dbReference type="Proteomes" id="UP000678281">
    <property type="component" value="Unassembled WGS sequence"/>
</dbReference>
<dbReference type="FunFam" id="3.40.50.620:FF:000007">
    <property type="entry name" value="Glutamate--tRNA ligase"/>
    <property type="match status" value="1"/>
</dbReference>
<feature type="domain" description="Glutamyl/glutaminyl-tRNA synthetase class Ib catalytic" evidence="11">
    <location>
        <begin position="17"/>
        <end position="320"/>
    </location>
</feature>
<dbReference type="Pfam" id="PF19269">
    <property type="entry name" value="Anticodon_2"/>
    <property type="match status" value="1"/>
</dbReference>
<dbReference type="InterPro" id="IPR033910">
    <property type="entry name" value="GluRS_core"/>
</dbReference>
<feature type="domain" description="Aminoacyl-tRNA synthetase class I anticodon-binding" evidence="12">
    <location>
        <begin position="357"/>
        <end position="482"/>
    </location>
</feature>
<organism evidence="13 14">
    <name type="scientific">Devosia litorisediminis</name>
    <dbReference type="NCBI Taxonomy" id="2829817"/>
    <lineage>
        <taxon>Bacteria</taxon>
        <taxon>Pseudomonadati</taxon>
        <taxon>Pseudomonadota</taxon>
        <taxon>Alphaproteobacteria</taxon>
        <taxon>Hyphomicrobiales</taxon>
        <taxon>Devosiaceae</taxon>
        <taxon>Devosia</taxon>
    </lineage>
</organism>
<dbReference type="InterPro" id="IPR000924">
    <property type="entry name" value="Glu/Gln-tRNA-synth"/>
</dbReference>
<evidence type="ECO:0000256" key="4">
    <source>
        <dbReference type="ARBA" id="ARBA00022490"/>
    </source>
</evidence>
<dbReference type="CDD" id="cd00808">
    <property type="entry name" value="GluRS_core"/>
    <property type="match status" value="1"/>
</dbReference>
<evidence type="ECO:0000256" key="7">
    <source>
        <dbReference type="ARBA" id="ARBA00022840"/>
    </source>
</evidence>
<comment type="subcellular location">
    <subcellularLocation>
        <location evidence="1 10">Cytoplasm</location>
    </subcellularLocation>
</comment>
<evidence type="ECO:0000256" key="9">
    <source>
        <dbReference type="ARBA" id="ARBA00023146"/>
    </source>
</evidence>
<dbReference type="InterPro" id="IPR049940">
    <property type="entry name" value="GluQ/Sye"/>
</dbReference>
<dbReference type="PANTHER" id="PTHR43311:SF2">
    <property type="entry name" value="GLUTAMATE--TRNA LIGASE, MITOCHONDRIAL-RELATED"/>
    <property type="match status" value="1"/>
</dbReference>
<evidence type="ECO:0000256" key="8">
    <source>
        <dbReference type="ARBA" id="ARBA00022917"/>
    </source>
</evidence>
<evidence type="ECO:0000256" key="6">
    <source>
        <dbReference type="ARBA" id="ARBA00022741"/>
    </source>
</evidence>
<comment type="caution">
    <text evidence="13">The sequence shown here is derived from an EMBL/GenBank/DDBJ whole genome shotgun (WGS) entry which is preliminary data.</text>
</comment>
<dbReference type="InterPro" id="IPR020058">
    <property type="entry name" value="Glu/Gln-tRNA-synth_Ib_cat-dom"/>
</dbReference>
<accession>A0A942E984</accession>
<comment type="function">
    <text evidence="10">Catalyzes the attachment of glutamate to tRNA(Glu) in a two-step reaction: glutamate is first activated by ATP to form Glu-AMP and then transferred to the acceptor end of tRNA(Glu).</text>
</comment>
<keyword evidence="6 10" id="KW-0547">Nucleotide-binding</keyword>
<dbReference type="GO" id="GO:0004818">
    <property type="term" value="F:glutamate-tRNA ligase activity"/>
    <property type="evidence" value="ECO:0007669"/>
    <property type="project" value="UniProtKB-UniRule"/>
</dbReference>
<evidence type="ECO:0000256" key="2">
    <source>
        <dbReference type="ARBA" id="ARBA00007894"/>
    </source>
</evidence>
<dbReference type="InterPro" id="IPR004527">
    <property type="entry name" value="Glu-tRNA-ligase_bac/mito"/>
</dbReference>
<protein>
    <recommendedName>
        <fullName evidence="10">Glutamate--tRNA ligase</fullName>
        <ecNumber evidence="10">6.1.1.17</ecNumber>
    </recommendedName>
    <alternativeName>
        <fullName evidence="10">Glutamyl-tRNA synthetase</fullName>
        <shortName evidence="10">GluRS</shortName>
    </alternativeName>
</protein>
<evidence type="ECO:0000256" key="3">
    <source>
        <dbReference type="ARBA" id="ARBA00011245"/>
    </source>
</evidence>
<comment type="catalytic activity">
    <reaction evidence="10">
        <text>tRNA(Glu) + L-glutamate + ATP = L-glutamyl-tRNA(Glu) + AMP + diphosphate</text>
        <dbReference type="Rhea" id="RHEA:23540"/>
        <dbReference type="Rhea" id="RHEA-COMP:9663"/>
        <dbReference type="Rhea" id="RHEA-COMP:9680"/>
        <dbReference type="ChEBI" id="CHEBI:29985"/>
        <dbReference type="ChEBI" id="CHEBI:30616"/>
        <dbReference type="ChEBI" id="CHEBI:33019"/>
        <dbReference type="ChEBI" id="CHEBI:78442"/>
        <dbReference type="ChEBI" id="CHEBI:78520"/>
        <dbReference type="ChEBI" id="CHEBI:456215"/>
        <dbReference type="EC" id="6.1.1.17"/>
    </reaction>
</comment>
<dbReference type="PROSITE" id="PS00178">
    <property type="entry name" value="AA_TRNA_LIGASE_I"/>
    <property type="match status" value="1"/>
</dbReference>
<feature type="short sequence motif" description="'KMSKS' region" evidence="10">
    <location>
        <begin position="253"/>
        <end position="257"/>
    </location>
</feature>
<keyword evidence="7 10" id="KW-0067">ATP-binding</keyword>
<evidence type="ECO:0000259" key="12">
    <source>
        <dbReference type="Pfam" id="PF19269"/>
    </source>
</evidence>
<dbReference type="GO" id="GO:0005524">
    <property type="term" value="F:ATP binding"/>
    <property type="evidence" value="ECO:0007669"/>
    <property type="project" value="UniProtKB-UniRule"/>
</dbReference>
<dbReference type="AlphaFoldDB" id="A0A942E984"/>
<dbReference type="SUPFAM" id="SSF48163">
    <property type="entry name" value="An anticodon-binding domain of class I aminoacyl-tRNA synthetases"/>
    <property type="match status" value="1"/>
</dbReference>
<dbReference type="InterPro" id="IPR014729">
    <property type="entry name" value="Rossmann-like_a/b/a_fold"/>
</dbReference>
<dbReference type="GO" id="GO:0005829">
    <property type="term" value="C:cytosol"/>
    <property type="evidence" value="ECO:0007669"/>
    <property type="project" value="TreeGrafter"/>
</dbReference>